<comment type="caution">
    <text evidence="3">The sequence shown here is derived from an EMBL/GenBank/DDBJ whole genome shotgun (WGS) entry which is preliminary data.</text>
</comment>
<dbReference type="SMART" id="SM00212">
    <property type="entry name" value="UBCc"/>
    <property type="match status" value="1"/>
</dbReference>
<dbReference type="Proteomes" id="UP001157974">
    <property type="component" value="Unassembled WGS sequence"/>
</dbReference>
<evidence type="ECO:0000313" key="3">
    <source>
        <dbReference type="EMBL" id="KAJ8906427.1"/>
    </source>
</evidence>
<organism evidence="3 4">
    <name type="scientific">Rhodosorus marinus</name>
    <dbReference type="NCBI Taxonomy" id="101924"/>
    <lineage>
        <taxon>Eukaryota</taxon>
        <taxon>Rhodophyta</taxon>
        <taxon>Stylonematophyceae</taxon>
        <taxon>Stylonematales</taxon>
        <taxon>Stylonemataceae</taxon>
        <taxon>Rhodosorus</taxon>
    </lineage>
</organism>
<dbReference type="EMBL" id="JAMWBK010000003">
    <property type="protein sequence ID" value="KAJ8906427.1"/>
    <property type="molecule type" value="Genomic_DNA"/>
</dbReference>
<feature type="domain" description="UBC core" evidence="2">
    <location>
        <begin position="7"/>
        <end position="140"/>
    </location>
</feature>
<reference evidence="3 4" key="1">
    <citation type="journal article" date="2023" name="Nat. Commun.">
        <title>Origin of minicircular mitochondrial genomes in red algae.</title>
        <authorList>
            <person name="Lee Y."/>
            <person name="Cho C.H."/>
            <person name="Lee Y.M."/>
            <person name="Park S.I."/>
            <person name="Yang J.H."/>
            <person name="West J.A."/>
            <person name="Bhattacharya D."/>
            <person name="Yoon H.S."/>
        </authorList>
    </citation>
    <scope>NUCLEOTIDE SEQUENCE [LARGE SCALE GENOMIC DNA]</scope>
    <source>
        <strain evidence="3 4">CCMP1338</strain>
        <tissue evidence="3">Whole cell</tissue>
    </source>
</reference>
<dbReference type="InterPro" id="IPR016135">
    <property type="entry name" value="UBQ-conjugating_enzyme/RWD"/>
</dbReference>
<dbReference type="PANTHER" id="PTHR24068">
    <property type="entry name" value="UBIQUITIN-CONJUGATING ENZYME E2"/>
    <property type="match status" value="1"/>
</dbReference>
<dbReference type="InterPro" id="IPR000608">
    <property type="entry name" value="UBC"/>
</dbReference>
<protein>
    <recommendedName>
        <fullName evidence="2">UBC core domain-containing protein</fullName>
    </recommendedName>
</protein>
<evidence type="ECO:0000256" key="1">
    <source>
        <dbReference type="ARBA" id="ARBA00022786"/>
    </source>
</evidence>
<dbReference type="CDD" id="cd23807">
    <property type="entry name" value="UEV_UBE2V"/>
    <property type="match status" value="1"/>
</dbReference>
<name>A0AAV8UZC9_9RHOD</name>
<keyword evidence="4" id="KW-1185">Reference proteome</keyword>
<keyword evidence="1" id="KW-0833">Ubl conjugation pathway</keyword>
<sequence>MADVVVPRNFRLLEELERGEHGIGDGSVSYGLEDANDITLTRWNGTILGPLNTTYENRIYRVQLICGESYPDRPPIVRFVTKVNLNCVVRHNGQVDSTKCQVLKNWNRNYKIETVLKELRKDMASGANRRLAQPPEGTTF</sequence>
<dbReference type="Pfam" id="PF00179">
    <property type="entry name" value="UQ_con"/>
    <property type="match status" value="1"/>
</dbReference>
<gene>
    <name evidence="3" type="ORF">NDN08_002920</name>
</gene>
<proteinExistence type="predicted"/>
<dbReference type="AlphaFoldDB" id="A0AAV8UZC9"/>
<dbReference type="FunFam" id="3.10.110.10:FF:000026">
    <property type="entry name" value="Ubiquitin-conjugating enzyme E2 variant"/>
    <property type="match status" value="1"/>
</dbReference>
<accession>A0AAV8UZC9</accession>
<evidence type="ECO:0000259" key="2">
    <source>
        <dbReference type="PROSITE" id="PS50127"/>
    </source>
</evidence>
<dbReference type="PROSITE" id="PS50127">
    <property type="entry name" value="UBC_2"/>
    <property type="match status" value="1"/>
</dbReference>
<dbReference type="Gene3D" id="3.10.110.10">
    <property type="entry name" value="Ubiquitin Conjugating Enzyme"/>
    <property type="match status" value="1"/>
</dbReference>
<evidence type="ECO:0000313" key="4">
    <source>
        <dbReference type="Proteomes" id="UP001157974"/>
    </source>
</evidence>
<dbReference type="SUPFAM" id="SSF54495">
    <property type="entry name" value="UBC-like"/>
    <property type="match status" value="1"/>
</dbReference>